<keyword evidence="2" id="KW-1185">Reference proteome</keyword>
<name>A0AAV4NW83_CAEEX</name>
<protein>
    <submittedName>
        <fullName evidence="1">Uncharacterized protein</fullName>
    </submittedName>
</protein>
<reference evidence="1 2" key="1">
    <citation type="submission" date="2021-06" db="EMBL/GenBank/DDBJ databases">
        <title>Caerostris extrusa draft genome.</title>
        <authorList>
            <person name="Kono N."/>
            <person name="Arakawa K."/>
        </authorList>
    </citation>
    <scope>NUCLEOTIDE SEQUENCE [LARGE SCALE GENOMIC DNA]</scope>
</reference>
<evidence type="ECO:0000313" key="1">
    <source>
        <dbReference type="EMBL" id="GIX88993.1"/>
    </source>
</evidence>
<evidence type="ECO:0000313" key="2">
    <source>
        <dbReference type="Proteomes" id="UP001054945"/>
    </source>
</evidence>
<comment type="caution">
    <text evidence="1">The sequence shown here is derived from an EMBL/GenBank/DDBJ whole genome shotgun (WGS) entry which is preliminary data.</text>
</comment>
<organism evidence="1 2">
    <name type="scientific">Caerostris extrusa</name>
    <name type="common">Bark spider</name>
    <name type="synonym">Caerostris bankana</name>
    <dbReference type="NCBI Taxonomy" id="172846"/>
    <lineage>
        <taxon>Eukaryota</taxon>
        <taxon>Metazoa</taxon>
        <taxon>Ecdysozoa</taxon>
        <taxon>Arthropoda</taxon>
        <taxon>Chelicerata</taxon>
        <taxon>Arachnida</taxon>
        <taxon>Araneae</taxon>
        <taxon>Araneomorphae</taxon>
        <taxon>Entelegynae</taxon>
        <taxon>Araneoidea</taxon>
        <taxon>Araneidae</taxon>
        <taxon>Caerostris</taxon>
    </lineage>
</organism>
<gene>
    <name evidence="1" type="ORF">CEXT_679881</name>
</gene>
<proteinExistence type="predicted"/>
<dbReference type="EMBL" id="BPLR01003812">
    <property type="protein sequence ID" value="GIX88993.1"/>
    <property type="molecule type" value="Genomic_DNA"/>
</dbReference>
<accession>A0AAV4NW83</accession>
<sequence length="111" mass="12831">MVDHIKNIWSTLINFGNKLELIGHLTDKQKIDIQKKYNEEYLPLKNYHIEGGKKKLQMILNSLPKLSSKLCNITPNFTNKSNVIGVETFLSEIRNESSTELSDEKKLKLEN</sequence>
<dbReference type="AlphaFoldDB" id="A0AAV4NW83"/>
<dbReference type="Proteomes" id="UP001054945">
    <property type="component" value="Unassembled WGS sequence"/>
</dbReference>